<dbReference type="AlphaFoldDB" id="A0A4Y2RC14"/>
<dbReference type="Proteomes" id="UP000499080">
    <property type="component" value="Unassembled WGS sequence"/>
</dbReference>
<dbReference type="InterPro" id="IPR021109">
    <property type="entry name" value="Peptidase_aspartic_dom_sf"/>
</dbReference>
<dbReference type="Pfam" id="PF13650">
    <property type="entry name" value="Asp_protease_2"/>
    <property type="match status" value="1"/>
</dbReference>
<dbReference type="SUPFAM" id="SSF58113">
    <property type="entry name" value="Apolipoprotein A-I"/>
    <property type="match status" value="1"/>
</dbReference>
<keyword evidence="1" id="KW-0175">Coiled coil</keyword>
<evidence type="ECO:0000313" key="4">
    <source>
        <dbReference type="Proteomes" id="UP000499080"/>
    </source>
</evidence>
<dbReference type="Gene3D" id="2.40.70.10">
    <property type="entry name" value="Acid Proteases"/>
    <property type="match status" value="1"/>
</dbReference>
<organism evidence="3 4">
    <name type="scientific">Araneus ventricosus</name>
    <name type="common">Orbweaver spider</name>
    <name type="synonym">Epeira ventricosa</name>
    <dbReference type="NCBI Taxonomy" id="182803"/>
    <lineage>
        <taxon>Eukaryota</taxon>
        <taxon>Metazoa</taxon>
        <taxon>Ecdysozoa</taxon>
        <taxon>Arthropoda</taxon>
        <taxon>Chelicerata</taxon>
        <taxon>Arachnida</taxon>
        <taxon>Araneae</taxon>
        <taxon>Araneomorphae</taxon>
        <taxon>Entelegynae</taxon>
        <taxon>Araneoidea</taxon>
        <taxon>Araneidae</taxon>
        <taxon>Araneus</taxon>
    </lineage>
</organism>
<reference evidence="3 4" key="1">
    <citation type="journal article" date="2019" name="Sci. Rep.">
        <title>Orb-weaving spider Araneus ventricosus genome elucidates the spidroin gene catalogue.</title>
        <authorList>
            <person name="Kono N."/>
            <person name="Nakamura H."/>
            <person name="Ohtoshi R."/>
            <person name="Moran D.A.P."/>
            <person name="Shinohara A."/>
            <person name="Yoshida Y."/>
            <person name="Fujiwara M."/>
            <person name="Mori M."/>
            <person name="Tomita M."/>
            <person name="Arakawa K."/>
        </authorList>
    </citation>
    <scope>NUCLEOTIDE SEQUENCE [LARGE SCALE GENOMIC DNA]</scope>
</reference>
<feature type="compositionally biased region" description="Basic and acidic residues" evidence="2">
    <location>
        <begin position="17"/>
        <end position="51"/>
    </location>
</feature>
<protein>
    <recommendedName>
        <fullName evidence="5">Peptidase A2 domain-containing protein</fullName>
    </recommendedName>
</protein>
<evidence type="ECO:0000313" key="3">
    <source>
        <dbReference type="EMBL" id="GBN73314.1"/>
    </source>
</evidence>
<dbReference type="PROSITE" id="PS00141">
    <property type="entry name" value="ASP_PROTEASE"/>
    <property type="match status" value="1"/>
</dbReference>
<dbReference type="CDD" id="cd00303">
    <property type="entry name" value="retropepsin_like"/>
    <property type="match status" value="1"/>
</dbReference>
<evidence type="ECO:0008006" key="5">
    <source>
        <dbReference type="Google" id="ProtNLM"/>
    </source>
</evidence>
<dbReference type="PANTHER" id="PTHR45823">
    <property type="entry name" value="T-SNARE COILED-COIL HOMOLOGY DOMAIN-CONTAINING PROTEIN"/>
    <property type="match status" value="1"/>
</dbReference>
<dbReference type="Gene3D" id="1.20.120.20">
    <property type="entry name" value="Apolipoprotein"/>
    <property type="match status" value="1"/>
</dbReference>
<keyword evidence="4" id="KW-1185">Reference proteome</keyword>
<name>A0A4Y2RC14_ARAVE</name>
<gene>
    <name evidence="3" type="ORF">AVEN_260151_1</name>
</gene>
<accession>A0A4Y2RC14</accession>
<evidence type="ECO:0000256" key="1">
    <source>
        <dbReference type="SAM" id="Coils"/>
    </source>
</evidence>
<feature type="region of interest" description="Disordered" evidence="2">
    <location>
        <begin position="17"/>
        <end position="65"/>
    </location>
</feature>
<dbReference type="EMBL" id="BGPR01143988">
    <property type="protein sequence ID" value="GBN73314.1"/>
    <property type="molecule type" value="Genomic_DNA"/>
</dbReference>
<dbReference type="GO" id="GO:0006508">
    <property type="term" value="P:proteolysis"/>
    <property type="evidence" value="ECO:0007669"/>
    <property type="project" value="InterPro"/>
</dbReference>
<dbReference type="InterPro" id="IPR001969">
    <property type="entry name" value="Aspartic_peptidase_AS"/>
</dbReference>
<sequence length="669" mass="74537">MAENADLLALLAEMKKSMEKGQEEMKDRMEKGQEEMRKGQEEMRKGQEEMKNQIQSHVESKVGEIKDHVNSCIEKIEEDVQSVKREIGEVKGEVERKIEEMEDKVQGKIEEVEDKVQGKIEEVKEKVQVKIGDLEKRLSELEDRPINFPANPDLTYSRPTVKSLTFDGQTSWTVFKTQFDVVSSANGWNNRVKASQLVASLRGSAAEVLQGIPSDKLTNLMTIENALEARFGDSHLTQFYRTELKTRRQKPGESLQVLAADVERLMSLAYAECPQDVRDSLAAQYFVDAIRDEDTQHATRLMDAKDLKSALAYSMKYEAAKTVSKTSRNSCCWEEEHSSTKSERDFLEVQQKGARTEGVPDNFSQPGKLMNGRLTGRRLPFFNKAPEEGLKVSALCGGRNGLYLEGSICGIPCLMLVDTGANVTLVSTDLAQKLKGNFIYTAPNISLKTATGEKAEIHGKLDAAIECGSRKFQHKIYVADITDPCILCLDFLQKFNFMMDLEKNEIRTGGEEIPLFSASAEDSKLCSVLAKEKTIIPARSECLIQGVPEASGKFRYAVTDFPSQVSQKGVLVAATLVDLKKEAIPVRVLNLDHKPKTIDKGAVIATCEPVVDIVARPQGFSESLRLPSILENLEGLNEEQRTAVKELLQEFQNLFSISDSDVGRCNDSA</sequence>
<evidence type="ECO:0000256" key="2">
    <source>
        <dbReference type="SAM" id="MobiDB-lite"/>
    </source>
</evidence>
<dbReference type="PANTHER" id="PTHR45823:SF1">
    <property type="entry name" value="T-SNARE COILED-COIL HOMOLOGY DOMAIN-CONTAINING PROTEIN"/>
    <property type="match status" value="1"/>
</dbReference>
<dbReference type="SUPFAM" id="SSF50630">
    <property type="entry name" value="Acid proteases"/>
    <property type="match status" value="1"/>
</dbReference>
<comment type="caution">
    <text evidence="3">The sequence shown here is derived from an EMBL/GenBank/DDBJ whole genome shotgun (WGS) entry which is preliminary data.</text>
</comment>
<dbReference type="OrthoDB" id="6759373at2759"/>
<proteinExistence type="predicted"/>
<dbReference type="GO" id="GO:0004190">
    <property type="term" value="F:aspartic-type endopeptidase activity"/>
    <property type="evidence" value="ECO:0007669"/>
    <property type="project" value="InterPro"/>
</dbReference>
<feature type="coiled-coil region" evidence="1">
    <location>
        <begin position="73"/>
        <end position="144"/>
    </location>
</feature>